<comment type="caution">
    <text evidence="2">The sequence shown here is derived from an EMBL/GenBank/DDBJ whole genome shotgun (WGS) entry which is preliminary data.</text>
</comment>
<protein>
    <submittedName>
        <fullName evidence="2">Uncharacterized protein</fullName>
    </submittedName>
</protein>
<evidence type="ECO:0000313" key="3">
    <source>
        <dbReference type="Proteomes" id="UP000189835"/>
    </source>
</evidence>
<proteinExistence type="predicted"/>
<name>A0A1V4BYD7_MICAE</name>
<dbReference type="EMBL" id="MVGR01000002">
    <property type="protein sequence ID" value="OPF19741.1"/>
    <property type="molecule type" value="Genomic_DNA"/>
</dbReference>
<feature type="transmembrane region" description="Helical" evidence="1">
    <location>
        <begin position="109"/>
        <end position="127"/>
    </location>
</feature>
<feature type="transmembrane region" description="Helical" evidence="1">
    <location>
        <begin position="41"/>
        <end position="66"/>
    </location>
</feature>
<feature type="transmembrane region" description="Helical" evidence="1">
    <location>
        <begin position="86"/>
        <end position="102"/>
    </location>
</feature>
<sequence length="205" mass="23732">MTITQKKPKLRNFPPISKLGSALQFLIYALNGRWHKRAMQVFMIVVLAHLSEHLIQGVQLWVLHWPRPQCMGILGLMYPWLMKTEWLHYGHALFMLLGLAVLRPAITSGLALFWWNIALAIAFWHHIEHALLLGQALIHDNLYDFASPVSIAQLVAQFFSGHPFAGQPWLPRIELHLFYNLIVLIPMLIALYYHRFPPARRTFSA</sequence>
<evidence type="ECO:0000313" key="2">
    <source>
        <dbReference type="EMBL" id="OPF19741.1"/>
    </source>
</evidence>
<keyword evidence="1" id="KW-0472">Membrane</keyword>
<keyword evidence="1" id="KW-0812">Transmembrane</keyword>
<reference evidence="2 3" key="1">
    <citation type="submission" date="2017-02" db="EMBL/GenBank/DDBJ databases">
        <title>Genome sequence of Microcystis aeruginosa KW.</title>
        <authorList>
            <person name="Oh H.-M."/>
            <person name="Ahn C.-Y."/>
            <person name="Jeong H."/>
            <person name="Srivastava A."/>
            <person name="Lee H.-G."/>
            <person name="Kang S.-R."/>
        </authorList>
    </citation>
    <scope>NUCLEOTIDE SEQUENCE [LARGE SCALE GENOMIC DNA]</scope>
    <source>
        <strain evidence="2 3">KW</strain>
    </source>
</reference>
<gene>
    <name evidence="2" type="ORF">B1L04_02855</name>
</gene>
<evidence type="ECO:0000256" key="1">
    <source>
        <dbReference type="SAM" id="Phobius"/>
    </source>
</evidence>
<feature type="transmembrane region" description="Helical" evidence="1">
    <location>
        <begin position="177"/>
        <end position="194"/>
    </location>
</feature>
<organism evidence="2 3">
    <name type="scientific">Microcystis aeruginosa KW</name>
    <dbReference type="NCBI Taxonomy" id="1960155"/>
    <lineage>
        <taxon>Bacteria</taxon>
        <taxon>Bacillati</taxon>
        <taxon>Cyanobacteriota</taxon>
        <taxon>Cyanophyceae</taxon>
        <taxon>Oscillatoriophycideae</taxon>
        <taxon>Chroococcales</taxon>
        <taxon>Microcystaceae</taxon>
        <taxon>Microcystis</taxon>
    </lineage>
</organism>
<dbReference type="AlphaFoldDB" id="A0A1V4BYD7"/>
<dbReference type="Proteomes" id="UP000189835">
    <property type="component" value="Unassembled WGS sequence"/>
</dbReference>
<accession>A0A1V4BYD7</accession>
<keyword evidence="1" id="KW-1133">Transmembrane helix</keyword>
<dbReference type="RefSeq" id="WP_079205703.1">
    <property type="nucleotide sequence ID" value="NZ_MVGR01000002.1"/>
</dbReference>